<evidence type="ECO:0000313" key="1">
    <source>
        <dbReference type="EMBL" id="ORY23980.1"/>
    </source>
</evidence>
<sequence>MKSSLNNNTNIDMPSDESKIIKDNIPAITIKQNEYNEINNEYNTNNKKSLFFDSNSENIGVSFNKNSLPFDPNRKSIEVSFNKKSLPFDPNSKSNESLFNKNDILNNSDSNKTINLQIIILMKV</sequence>
<accession>A0A1Y2ANW6</accession>
<dbReference type="OrthoDB" id="10258692at2759"/>
<evidence type="ECO:0000313" key="2">
    <source>
        <dbReference type="Proteomes" id="UP000193920"/>
    </source>
</evidence>
<dbReference type="EMBL" id="MCOG01000228">
    <property type="protein sequence ID" value="ORY23980.1"/>
    <property type="molecule type" value="Genomic_DNA"/>
</dbReference>
<keyword evidence="2" id="KW-1185">Reference proteome</keyword>
<dbReference type="AlphaFoldDB" id="A0A1Y2ANW6"/>
<protein>
    <submittedName>
        <fullName evidence="1">Uncharacterized protein</fullName>
    </submittedName>
</protein>
<dbReference type="Proteomes" id="UP000193920">
    <property type="component" value="Unassembled WGS sequence"/>
</dbReference>
<reference evidence="1 2" key="1">
    <citation type="submission" date="2016-08" db="EMBL/GenBank/DDBJ databases">
        <title>A Parts List for Fungal Cellulosomes Revealed by Comparative Genomics.</title>
        <authorList>
            <consortium name="DOE Joint Genome Institute"/>
            <person name="Haitjema C.H."/>
            <person name="Gilmore S.P."/>
            <person name="Henske J.K."/>
            <person name="Solomon K.V."/>
            <person name="De Groot R."/>
            <person name="Kuo A."/>
            <person name="Mondo S.J."/>
            <person name="Salamov A.A."/>
            <person name="Labutti K."/>
            <person name="Zhao Z."/>
            <person name="Chiniquy J."/>
            <person name="Barry K."/>
            <person name="Brewer H.M."/>
            <person name="Purvine S.O."/>
            <person name="Wright A.T."/>
            <person name="Boxma B."/>
            <person name="Van Alen T."/>
            <person name="Hackstein J.H."/>
            <person name="Baker S.E."/>
            <person name="Grigoriev I.V."/>
            <person name="O'Malley M.A."/>
        </authorList>
    </citation>
    <scope>NUCLEOTIDE SEQUENCE [LARGE SCALE GENOMIC DNA]</scope>
    <source>
        <strain evidence="1 2">G1</strain>
    </source>
</reference>
<gene>
    <name evidence="1" type="ORF">LY90DRAFT_514815</name>
</gene>
<organism evidence="1 2">
    <name type="scientific">Neocallimastix californiae</name>
    <dbReference type="NCBI Taxonomy" id="1754190"/>
    <lineage>
        <taxon>Eukaryota</taxon>
        <taxon>Fungi</taxon>
        <taxon>Fungi incertae sedis</taxon>
        <taxon>Chytridiomycota</taxon>
        <taxon>Chytridiomycota incertae sedis</taxon>
        <taxon>Neocallimastigomycetes</taxon>
        <taxon>Neocallimastigales</taxon>
        <taxon>Neocallimastigaceae</taxon>
        <taxon>Neocallimastix</taxon>
    </lineage>
</organism>
<name>A0A1Y2ANW6_9FUNG</name>
<proteinExistence type="predicted"/>
<comment type="caution">
    <text evidence="1">The sequence shown here is derived from an EMBL/GenBank/DDBJ whole genome shotgun (WGS) entry which is preliminary data.</text>
</comment>